<gene>
    <name evidence="1" type="ORF">SAMN05444412_102314</name>
</gene>
<reference evidence="1 2" key="1">
    <citation type="submission" date="2016-10" db="EMBL/GenBank/DDBJ databases">
        <authorList>
            <person name="Varghese N."/>
            <person name="Submissions S."/>
        </authorList>
    </citation>
    <scope>NUCLEOTIDE SEQUENCE [LARGE SCALE GENOMIC DNA]</scope>
    <source>
        <strain evidence="1 2">DSM 17997</strain>
    </source>
</reference>
<name>A0A1H3M2C4_9BACT</name>
<dbReference type="EMBL" id="FNQC01000002">
    <property type="protein sequence ID" value="SDY70726.1"/>
    <property type="molecule type" value="Genomic_DNA"/>
</dbReference>
<proteinExistence type="predicted"/>
<dbReference type="Proteomes" id="UP000199663">
    <property type="component" value="Unassembled WGS sequence"/>
</dbReference>
<evidence type="ECO:0000313" key="2">
    <source>
        <dbReference type="Proteomes" id="UP000199663"/>
    </source>
</evidence>
<protein>
    <submittedName>
        <fullName evidence="1">Uncharacterized protein</fullName>
    </submittedName>
</protein>
<organism evidence="1 2">
    <name type="scientific">Rhodonellum ikkaensis</name>
    <dbReference type="NCBI Taxonomy" id="336829"/>
    <lineage>
        <taxon>Bacteria</taxon>
        <taxon>Pseudomonadati</taxon>
        <taxon>Bacteroidota</taxon>
        <taxon>Cytophagia</taxon>
        <taxon>Cytophagales</taxon>
        <taxon>Cytophagaceae</taxon>
        <taxon>Rhodonellum</taxon>
    </lineage>
</organism>
<sequence length="68" mass="8041">MSMGYIRKKGENRQKIPCAGYFFNGISRLYLEWVLNQSNADARFILIRLKYRHPCDRKPGISSTFKKK</sequence>
<accession>A0A1H3M2C4</accession>
<keyword evidence="2" id="KW-1185">Reference proteome</keyword>
<comment type="caution">
    <text evidence="1">The sequence shown here is derived from an EMBL/GenBank/DDBJ whole genome shotgun (WGS) entry which is preliminary data.</text>
</comment>
<evidence type="ECO:0000313" key="1">
    <source>
        <dbReference type="EMBL" id="SDY70726.1"/>
    </source>
</evidence>